<sequence length="393" mass="45021">MAMNEIYRANINRHLQRSQNQTGKDPVRKTPSYSSYKNNSIPNSQSSSNESSQQGSLELFSQSKLSQSYSLHNSEIQKFADVLKEQLNYNSESHKEFCQSIGNTALKSVLIQMTVNENLKQSMEQCCLQILESKISTEDFQNLKSSIAVLRRENELLISQLDEMREREQRYLQLLDTTYQSRSQVSQMQINDRHKEDTTTQSSLEFRKTNRILDSASGIDRVSSVMQRLSSFCKPEDNYNPRQHCNENSNNSELRQTINSISSYCEVDTPISADTGCTEEKNNHQKQTQISLSDVASQLFFESDSDESICMHFPDDSKKSSCNNDRNENANSENGNFSIKHETAGTITINSALGHPLTSRYKTSKSKKRPSLPLKQSPSKRQLRYSLRKVRQW</sequence>
<feature type="region of interest" description="Disordered" evidence="1">
    <location>
        <begin position="361"/>
        <end position="393"/>
    </location>
</feature>
<feature type="region of interest" description="Disordered" evidence="1">
    <location>
        <begin position="183"/>
        <end position="202"/>
    </location>
</feature>
<organism evidence="2 3">
    <name type="scientific">Trichoplax adhaerens</name>
    <name type="common">Trichoplax reptans</name>
    <dbReference type="NCBI Taxonomy" id="10228"/>
    <lineage>
        <taxon>Eukaryota</taxon>
        <taxon>Metazoa</taxon>
        <taxon>Placozoa</taxon>
        <taxon>Uniplacotomia</taxon>
        <taxon>Trichoplacea</taxon>
        <taxon>Trichoplacidae</taxon>
        <taxon>Trichoplax</taxon>
    </lineage>
</organism>
<feature type="compositionally biased region" description="Low complexity" evidence="1">
    <location>
        <begin position="320"/>
        <end position="337"/>
    </location>
</feature>
<evidence type="ECO:0000313" key="3">
    <source>
        <dbReference type="Proteomes" id="UP000009022"/>
    </source>
</evidence>
<dbReference type="InParanoid" id="B3RUS4"/>
<dbReference type="HOGENOM" id="CLU_702724_0_0_1"/>
<keyword evidence="3" id="KW-1185">Reference proteome</keyword>
<proteinExistence type="predicted"/>
<dbReference type="KEGG" id="tad:TRIADDRAFT_55394"/>
<reference evidence="2 3" key="1">
    <citation type="journal article" date="2008" name="Nature">
        <title>The Trichoplax genome and the nature of placozoans.</title>
        <authorList>
            <person name="Srivastava M."/>
            <person name="Begovic E."/>
            <person name="Chapman J."/>
            <person name="Putnam N.H."/>
            <person name="Hellsten U."/>
            <person name="Kawashima T."/>
            <person name="Kuo A."/>
            <person name="Mitros T."/>
            <person name="Salamov A."/>
            <person name="Carpenter M.L."/>
            <person name="Signorovitch A.Y."/>
            <person name="Moreno M.A."/>
            <person name="Kamm K."/>
            <person name="Grimwood J."/>
            <person name="Schmutz J."/>
            <person name="Shapiro H."/>
            <person name="Grigoriev I.V."/>
            <person name="Buss L.W."/>
            <person name="Schierwater B."/>
            <person name="Dellaporta S.L."/>
            <person name="Rokhsar D.S."/>
        </authorList>
    </citation>
    <scope>NUCLEOTIDE SEQUENCE [LARGE SCALE GENOMIC DNA]</scope>
    <source>
        <strain evidence="2 3">Grell-BS-1999</strain>
    </source>
</reference>
<feature type="compositionally biased region" description="Low complexity" evidence="1">
    <location>
        <begin position="371"/>
        <end position="380"/>
    </location>
</feature>
<accession>B3RUS4</accession>
<dbReference type="PhylomeDB" id="B3RUS4"/>
<evidence type="ECO:0000313" key="2">
    <source>
        <dbReference type="EMBL" id="EDV25873.1"/>
    </source>
</evidence>
<dbReference type="EMBL" id="DS985244">
    <property type="protein sequence ID" value="EDV25873.1"/>
    <property type="molecule type" value="Genomic_DNA"/>
</dbReference>
<dbReference type="Proteomes" id="UP000009022">
    <property type="component" value="Unassembled WGS sequence"/>
</dbReference>
<name>B3RUS4_TRIAD</name>
<dbReference type="CTD" id="6753119"/>
<feature type="region of interest" description="Disordered" evidence="1">
    <location>
        <begin position="316"/>
        <end position="337"/>
    </location>
</feature>
<dbReference type="AlphaFoldDB" id="B3RUS4"/>
<protein>
    <submittedName>
        <fullName evidence="2">Uncharacterized protein</fullName>
    </submittedName>
</protein>
<evidence type="ECO:0000256" key="1">
    <source>
        <dbReference type="SAM" id="MobiDB-lite"/>
    </source>
</evidence>
<gene>
    <name evidence="2" type="ORF">TRIADDRAFT_55394</name>
</gene>
<feature type="compositionally biased region" description="Basic residues" evidence="1">
    <location>
        <begin position="381"/>
        <end position="393"/>
    </location>
</feature>
<feature type="region of interest" description="Disordered" evidence="1">
    <location>
        <begin position="9"/>
        <end position="55"/>
    </location>
</feature>
<dbReference type="RefSeq" id="XP_002111906.1">
    <property type="nucleotide sequence ID" value="XM_002111870.1"/>
</dbReference>
<dbReference type="GeneID" id="6753119"/>
<feature type="compositionally biased region" description="Low complexity" evidence="1">
    <location>
        <begin position="38"/>
        <end position="55"/>
    </location>
</feature>